<dbReference type="GeneTree" id="ENSGT00940000162903"/>
<sequence>MKRAIQTKISFDNFKRPRESILASSSTVNVSDRTPVQLPSTPALPPAPVGEEAVSEGDATLIMTGQTCGLPNKKKILNARTPGWDPKTKKWVSLGRLLVWVTSEIVDTEKYCVCLCFTGCLVCSSVNSIGINKEQGVSLSREWMNFEIQVSGQGSRTTSLSVLRNKVRKHALSKAHTQAVNVAEQQDKAAIENAMEVMTESYMKETEAVFRTAYHIAKKNRPFSDHESLIELQELNGLKMGTILHSRYSATQIIQHVASEMQSKIVSNIIASSSKLAVLIDEASSLSHKAVMTVSIKASIQEESPEFIFIELVELENQRADGIEQALLTCLTNAGFTEEWLHENWVTFVSDGASVMLGKKSGVATRLTSRFPKLFVWHCMNHRLELAVSDAVDEVNSVNHFKTFIQKLYSVYSMSNKNERELKNAAAEVGSQLLRIGRILDVRWVASSFRTVRAVWTSLGALVQMYRGLLDRVQSPEFICDLGLMYDTLHELSLLSQELQSRSITLLRAEHLLKRSIRVIQSFKESPGEKYSEALEAKKTGEYRSTTLKTMAKLRSINPGQFLQSLVNNLEKRLSFEDETIKDLSILDQSKWPSKPSIRHGEEQIKRLCKRFNLCTDQALNGMRDLLEQPTSEPKDLKPLMNCMKTFPVSTAECERNFSLMNNISSDKRAVLLISNISNLMMININGPPTSKFDPRKYTRTWLKSHRAASSVRSRQCSVKTPAESRSVWNIL</sequence>
<dbReference type="AlphaFoldDB" id="A0A8C5AH42"/>
<dbReference type="OMA" id="NKNHCGL"/>
<keyword evidence="3" id="KW-1185">Reference proteome</keyword>
<dbReference type="Ensembl" id="ENSGMOT00000029988.1">
    <property type="protein sequence ID" value="ENSGMOP00000032022.1"/>
    <property type="gene ID" value="ENSGMOG00000032659.1"/>
</dbReference>
<feature type="compositionally biased region" description="Polar residues" evidence="1">
    <location>
        <begin position="25"/>
        <end position="40"/>
    </location>
</feature>
<organism evidence="2 3">
    <name type="scientific">Gadus morhua</name>
    <name type="common">Atlantic cod</name>
    <dbReference type="NCBI Taxonomy" id="8049"/>
    <lineage>
        <taxon>Eukaryota</taxon>
        <taxon>Metazoa</taxon>
        <taxon>Chordata</taxon>
        <taxon>Craniata</taxon>
        <taxon>Vertebrata</taxon>
        <taxon>Euteleostomi</taxon>
        <taxon>Actinopterygii</taxon>
        <taxon>Neopterygii</taxon>
        <taxon>Teleostei</taxon>
        <taxon>Neoteleostei</taxon>
        <taxon>Acanthomorphata</taxon>
        <taxon>Zeiogadaria</taxon>
        <taxon>Gadariae</taxon>
        <taxon>Gadiformes</taxon>
        <taxon>Gadoidei</taxon>
        <taxon>Gadidae</taxon>
        <taxon>Gadus</taxon>
    </lineage>
</organism>
<protein>
    <recommendedName>
        <fullName evidence="4">DUF4371 domain-containing protein</fullName>
    </recommendedName>
</protein>
<reference evidence="2" key="2">
    <citation type="submission" date="2025-09" db="UniProtKB">
        <authorList>
            <consortium name="Ensembl"/>
        </authorList>
    </citation>
    <scope>IDENTIFICATION</scope>
</reference>
<dbReference type="Proteomes" id="UP000694546">
    <property type="component" value="Chromosome 12"/>
</dbReference>
<evidence type="ECO:0000313" key="3">
    <source>
        <dbReference type="Proteomes" id="UP000694546"/>
    </source>
</evidence>
<evidence type="ECO:0000313" key="2">
    <source>
        <dbReference type="Ensembl" id="ENSGMOP00000032022.1"/>
    </source>
</evidence>
<evidence type="ECO:0008006" key="4">
    <source>
        <dbReference type="Google" id="ProtNLM"/>
    </source>
</evidence>
<dbReference type="PANTHER" id="PTHR46880:SF8">
    <property type="entry name" value="E3 SUMO-PROTEIN LIGASE KIAA1586"/>
    <property type="match status" value="1"/>
</dbReference>
<name>A0A8C5AH42_GADMO</name>
<accession>A0A8C5AH42</accession>
<dbReference type="InterPro" id="IPR012337">
    <property type="entry name" value="RNaseH-like_sf"/>
</dbReference>
<proteinExistence type="predicted"/>
<dbReference type="SUPFAM" id="SSF53098">
    <property type="entry name" value="Ribonuclease H-like"/>
    <property type="match status" value="1"/>
</dbReference>
<feature type="region of interest" description="Disordered" evidence="1">
    <location>
        <begin position="25"/>
        <end position="49"/>
    </location>
</feature>
<evidence type="ECO:0000256" key="1">
    <source>
        <dbReference type="SAM" id="MobiDB-lite"/>
    </source>
</evidence>
<reference evidence="2" key="1">
    <citation type="submission" date="2025-08" db="UniProtKB">
        <authorList>
            <consortium name="Ensembl"/>
        </authorList>
    </citation>
    <scope>IDENTIFICATION</scope>
</reference>
<dbReference type="PANTHER" id="PTHR46880">
    <property type="entry name" value="RAS-ASSOCIATING DOMAIN-CONTAINING PROTEIN"/>
    <property type="match status" value="1"/>
</dbReference>